<feature type="compositionally biased region" description="Low complexity" evidence="1">
    <location>
        <begin position="319"/>
        <end position="329"/>
    </location>
</feature>
<comment type="caution">
    <text evidence="2">The sequence shown here is derived from an EMBL/GenBank/DDBJ whole genome shotgun (WGS) entry which is preliminary data.</text>
</comment>
<evidence type="ECO:0000313" key="2">
    <source>
        <dbReference type="EMBL" id="CAK5269707.1"/>
    </source>
</evidence>
<sequence length="842" mass="89226">MASSTSIANLNRIRRKPAPSIPADLAQIADDEHASVFDCFATPQKRHSFTLYPAVLPDTASIAPSVSHRSHSSTDFSFETHLHGTSPSRAGSPHYVTRRRAESTAPLHTDLPSCPPSTETPAFPAPRPSFLSRLNLFSAAAAATTTPAPVRVRKDTISAPRSTSLASLPAGMVPPELAALSGRPPIAMRELKLPVPARSGSRSSSASDLTRASSSDDSAEFDTDVTSPPTSPTSPLSLVPKHPCDDGLPTLNFLPPTPPSGFIGARRSVIRKPSALSQPEMVQSSASISEQLPSSTMTLPQASLPVRSISLPHLMATPSHLSASASSTRSSKHGKRKPAPLPALSTPTKESLVSALSREVVDSRGVRIPFGQLLGLDEVGDGVNVQIEEGSSTRGNGKHIHRTLVIFLRHFWCPLCTDYVAALAGGVRKVAEDEACSCKKPGALGVSNSEAYLASVVRFSLSAEGRSDCGEGASSEGTNAEGNAHWAAKACGGIFGKERLGSDEETAQTHIVLIAPGAHTIAKRWLQSFDFPQAAVQSVRLFVDPRPAEGLYAALGMGWADVSMNPDPEADPESYITHGLMGGVGAVVMRAVRAGVPLWAKGGDIGLLGGEFAFECVQTSPPTLRCVYAHRMQSPRGHAAVETVLSKVGVSVSPEEKLPRSMAARNLSTSSLPRSSSSGLLRTLLGSSTSTSSFTPEIDVPRSSSAGTGGRGFLARLALKSGGGLRMARSFSSPAGRPLVQPQQPQQQQQQQHSKTVSVIWEEPDGELTRSKSRVPAIPPTLSTSSSRPWASDSMEEFPCENESDEASHGHNDGWEHVWMRARARSLARLKARKDARRGVQM</sequence>
<feature type="compositionally biased region" description="Low complexity" evidence="1">
    <location>
        <begin position="741"/>
        <end position="752"/>
    </location>
</feature>
<dbReference type="Proteomes" id="UP001295794">
    <property type="component" value="Unassembled WGS sequence"/>
</dbReference>
<feature type="region of interest" description="Disordered" evidence="1">
    <location>
        <begin position="725"/>
        <end position="813"/>
    </location>
</feature>
<evidence type="ECO:0000256" key="1">
    <source>
        <dbReference type="SAM" id="MobiDB-lite"/>
    </source>
</evidence>
<proteinExistence type="predicted"/>
<dbReference type="EMBL" id="CAVNYO010000151">
    <property type="protein sequence ID" value="CAK5269707.1"/>
    <property type="molecule type" value="Genomic_DNA"/>
</dbReference>
<protein>
    <submittedName>
        <fullName evidence="2">Uncharacterized protein</fullName>
    </submittedName>
</protein>
<reference evidence="2" key="1">
    <citation type="submission" date="2023-11" db="EMBL/GenBank/DDBJ databases">
        <authorList>
            <person name="De Vega J J."/>
            <person name="De Vega J J."/>
        </authorList>
    </citation>
    <scope>NUCLEOTIDE SEQUENCE</scope>
</reference>
<feature type="region of interest" description="Disordered" evidence="1">
    <location>
        <begin position="64"/>
        <end position="126"/>
    </location>
</feature>
<dbReference type="AlphaFoldDB" id="A0AAD2H5T0"/>
<gene>
    <name evidence="2" type="ORF">MYCIT1_LOCUS13630</name>
</gene>
<feature type="compositionally biased region" description="Acidic residues" evidence="1">
    <location>
        <begin position="794"/>
        <end position="805"/>
    </location>
</feature>
<feature type="compositionally biased region" description="Low complexity" evidence="1">
    <location>
        <begin position="667"/>
        <end position="693"/>
    </location>
</feature>
<feature type="compositionally biased region" description="Polar residues" evidence="1">
    <location>
        <begin position="275"/>
        <end position="294"/>
    </location>
</feature>
<name>A0AAD2H5T0_9AGAR</name>
<feature type="region of interest" description="Disordered" evidence="1">
    <location>
        <begin position="193"/>
        <end position="243"/>
    </location>
</feature>
<evidence type="ECO:0000313" key="3">
    <source>
        <dbReference type="Proteomes" id="UP001295794"/>
    </source>
</evidence>
<feature type="compositionally biased region" description="Polar residues" evidence="1">
    <location>
        <begin position="73"/>
        <end position="89"/>
    </location>
</feature>
<keyword evidence="3" id="KW-1185">Reference proteome</keyword>
<feature type="region of interest" description="Disordered" evidence="1">
    <location>
        <begin position="319"/>
        <end position="347"/>
    </location>
</feature>
<feature type="region of interest" description="Disordered" evidence="1">
    <location>
        <begin position="274"/>
        <end position="294"/>
    </location>
</feature>
<accession>A0AAD2H5T0</accession>
<organism evidence="2 3">
    <name type="scientific">Mycena citricolor</name>
    <dbReference type="NCBI Taxonomy" id="2018698"/>
    <lineage>
        <taxon>Eukaryota</taxon>
        <taxon>Fungi</taxon>
        <taxon>Dikarya</taxon>
        <taxon>Basidiomycota</taxon>
        <taxon>Agaricomycotina</taxon>
        <taxon>Agaricomycetes</taxon>
        <taxon>Agaricomycetidae</taxon>
        <taxon>Agaricales</taxon>
        <taxon>Marasmiineae</taxon>
        <taxon>Mycenaceae</taxon>
        <taxon>Mycena</taxon>
    </lineage>
</organism>
<feature type="region of interest" description="Disordered" evidence="1">
    <location>
        <begin position="655"/>
        <end position="710"/>
    </location>
</feature>
<feature type="compositionally biased region" description="Low complexity" evidence="1">
    <location>
        <begin position="224"/>
        <end position="240"/>
    </location>
</feature>
<feature type="compositionally biased region" description="Low complexity" evidence="1">
    <location>
        <begin position="197"/>
        <end position="216"/>
    </location>
</feature>